<evidence type="ECO:0000313" key="3">
    <source>
        <dbReference type="Proteomes" id="UP000733611"/>
    </source>
</evidence>
<reference evidence="2" key="2">
    <citation type="submission" date="2021-04" db="EMBL/GenBank/DDBJ databases">
        <authorList>
            <person name="Gilroy R."/>
        </authorList>
    </citation>
    <scope>NUCLEOTIDE SEQUENCE</scope>
    <source>
        <strain evidence="2">378</strain>
    </source>
</reference>
<dbReference type="Proteomes" id="UP000733611">
    <property type="component" value="Unassembled WGS sequence"/>
</dbReference>
<protein>
    <submittedName>
        <fullName evidence="2">Uncharacterized protein</fullName>
    </submittedName>
</protein>
<evidence type="ECO:0000313" key="2">
    <source>
        <dbReference type="EMBL" id="MBU3844891.1"/>
    </source>
</evidence>
<evidence type="ECO:0000256" key="1">
    <source>
        <dbReference type="SAM" id="Phobius"/>
    </source>
</evidence>
<comment type="caution">
    <text evidence="2">The sequence shown here is derived from an EMBL/GenBank/DDBJ whole genome shotgun (WGS) entry which is preliminary data.</text>
</comment>
<keyword evidence="1" id="KW-0472">Membrane</keyword>
<organism evidence="2 3">
    <name type="scientific">Candidatus Anaerobiospirillum pullicola</name>
    <dbReference type="NCBI Taxonomy" id="2838451"/>
    <lineage>
        <taxon>Bacteria</taxon>
        <taxon>Pseudomonadati</taxon>
        <taxon>Pseudomonadota</taxon>
        <taxon>Gammaproteobacteria</taxon>
        <taxon>Aeromonadales</taxon>
        <taxon>Succinivibrionaceae</taxon>
        <taxon>Anaerobiospirillum</taxon>
    </lineage>
</organism>
<dbReference type="EMBL" id="JAHLFE010000176">
    <property type="protein sequence ID" value="MBU3844891.1"/>
    <property type="molecule type" value="Genomic_DNA"/>
</dbReference>
<feature type="transmembrane region" description="Helical" evidence="1">
    <location>
        <begin position="73"/>
        <end position="96"/>
    </location>
</feature>
<keyword evidence="1" id="KW-1133">Transmembrane helix</keyword>
<proteinExistence type="predicted"/>
<keyword evidence="1" id="KW-0812">Transmembrane</keyword>
<sequence>MENTPIDQTYRQSYLQRAGVRFDFNIVDTVCRRKLNFSFYLALIAALLVFGLPPGMWGHPVSEGEQALSSGWLLLYNILFLSLIAYLGGYLLRLVYFLRLRAKLRRDDAPLAVEAYAVVCLDVKRGFGDYLSALWGKIVKRDSTYYCRYAVLYKEVGTMHPRFFLTAATSARKIFFIPEHVGLVFLHRKKEGLYTLDDKGSYQTASEKRTILDKMLQPSANLAPKSGSEVVEKHSATATAAAAAAAAAAAPVASDMSTQIKESTSEQA</sequence>
<gene>
    <name evidence="2" type="ORF">H9847_08540</name>
</gene>
<feature type="transmembrane region" description="Helical" evidence="1">
    <location>
        <begin position="35"/>
        <end position="53"/>
    </location>
</feature>
<accession>A0A948THB6</accession>
<name>A0A948THB6_9GAMM</name>
<dbReference type="AlphaFoldDB" id="A0A948THB6"/>
<reference evidence="2" key="1">
    <citation type="journal article" date="2021" name="PeerJ">
        <title>Extensive microbial diversity within the chicken gut microbiome revealed by metagenomics and culture.</title>
        <authorList>
            <person name="Gilroy R."/>
            <person name="Ravi A."/>
            <person name="Getino M."/>
            <person name="Pursley I."/>
            <person name="Horton D.L."/>
            <person name="Alikhan N.F."/>
            <person name="Baker D."/>
            <person name="Gharbi K."/>
            <person name="Hall N."/>
            <person name="Watson M."/>
            <person name="Adriaenssens E.M."/>
            <person name="Foster-Nyarko E."/>
            <person name="Jarju S."/>
            <person name="Secka A."/>
            <person name="Antonio M."/>
            <person name="Oren A."/>
            <person name="Chaudhuri R.R."/>
            <person name="La Ragione R."/>
            <person name="Hildebrand F."/>
            <person name="Pallen M.J."/>
        </authorList>
    </citation>
    <scope>NUCLEOTIDE SEQUENCE</scope>
    <source>
        <strain evidence="2">378</strain>
    </source>
</reference>